<dbReference type="InterPro" id="IPR036134">
    <property type="entry name" value="Crypto/Photolyase_FAD-like_sf"/>
</dbReference>
<dbReference type="EMBL" id="JAGSOV010000009">
    <property type="protein sequence ID" value="MCO1654152.1"/>
    <property type="molecule type" value="Genomic_DNA"/>
</dbReference>
<evidence type="ECO:0000313" key="2">
    <source>
        <dbReference type="EMBL" id="MCO1654152.1"/>
    </source>
</evidence>
<feature type="region of interest" description="Disordered" evidence="1">
    <location>
        <begin position="125"/>
        <end position="164"/>
    </location>
</feature>
<dbReference type="Gene3D" id="1.25.40.80">
    <property type="match status" value="1"/>
</dbReference>
<sequence length="164" mass="17795">MHEPTSQGLPTVGRDGPRWFAVTAAEARRALAHFVEHRPAHFGPHEDAPLAGDWAMAHSLLSVPLNLGLLHPLDVVGEAEAAYRSGDVPIASAEGFVRQVLGWRGYVWQLYWRFGRAYRHRNALRTPRCPTGGASSTPTRSPRPACATRWPASATAAGPTTSRG</sequence>
<organism evidence="2 3">
    <name type="scientific">Pseudonocardia humida</name>
    <dbReference type="NCBI Taxonomy" id="2800819"/>
    <lineage>
        <taxon>Bacteria</taxon>
        <taxon>Bacillati</taxon>
        <taxon>Actinomycetota</taxon>
        <taxon>Actinomycetes</taxon>
        <taxon>Pseudonocardiales</taxon>
        <taxon>Pseudonocardiaceae</taxon>
        <taxon>Pseudonocardia</taxon>
    </lineage>
</organism>
<gene>
    <name evidence="2" type="ORF">KDL28_03690</name>
</gene>
<dbReference type="PANTHER" id="PTHR38657:SF1">
    <property type="entry name" value="SLR1343 PROTEIN"/>
    <property type="match status" value="1"/>
</dbReference>
<name>A0ABT0ZTW2_9PSEU</name>
<comment type="caution">
    <text evidence="2">The sequence shown here is derived from an EMBL/GenBank/DDBJ whole genome shotgun (WGS) entry which is preliminary data.</text>
</comment>
<dbReference type="RefSeq" id="WP_252435758.1">
    <property type="nucleotide sequence ID" value="NZ_JAGSOV010000009.1"/>
</dbReference>
<reference evidence="2" key="1">
    <citation type="submission" date="2021-04" db="EMBL/GenBank/DDBJ databases">
        <title>Pseudonocardia sp. nov., isolated from sandy soil of mangrove forest.</title>
        <authorList>
            <person name="Zan Z."/>
            <person name="Huang R."/>
            <person name="Liu W."/>
        </authorList>
    </citation>
    <scope>NUCLEOTIDE SEQUENCE</scope>
    <source>
        <strain evidence="2">S2-4</strain>
    </source>
</reference>
<evidence type="ECO:0000256" key="1">
    <source>
        <dbReference type="SAM" id="MobiDB-lite"/>
    </source>
</evidence>
<feature type="compositionally biased region" description="Low complexity" evidence="1">
    <location>
        <begin position="151"/>
        <end position="164"/>
    </location>
</feature>
<accession>A0ABT0ZTW2</accession>
<dbReference type="InterPro" id="IPR052551">
    <property type="entry name" value="UV-DNA_repair_photolyase"/>
</dbReference>
<evidence type="ECO:0000313" key="3">
    <source>
        <dbReference type="Proteomes" id="UP001165283"/>
    </source>
</evidence>
<dbReference type="SUPFAM" id="SSF48173">
    <property type="entry name" value="Cryptochrome/photolyase FAD-binding domain"/>
    <property type="match status" value="1"/>
</dbReference>
<proteinExistence type="predicted"/>
<keyword evidence="3" id="KW-1185">Reference proteome</keyword>
<dbReference type="Proteomes" id="UP001165283">
    <property type="component" value="Unassembled WGS sequence"/>
</dbReference>
<dbReference type="PANTHER" id="PTHR38657">
    <property type="entry name" value="SLR1343 PROTEIN"/>
    <property type="match status" value="1"/>
</dbReference>
<protein>
    <submittedName>
        <fullName evidence="2">Uncharacterized protein</fullName>
    </submittedName>
</protein>